<dbReference type="GO" id="GO:0008324">
    <property type="term" value="F:monoatomic cation transmembrane transporter activity"/>
    <property type="evidence" value="ECO:0007669"/>
    <property type="project" value="InterPro"/>
</dbReference>
<evidence type="ECO:0000313" key="9">
    <source>
        <dbReference type="Proteomes" id="UP000095672"/>
    </source>
</evidence>
<dbReference type="STRING" id="1769779.AUP74_02503"/>
<dbReference type="GO" id="GO:0005886">
    <property type="term" value="C:plasma membrane"/>
    <property type="evidence" value="ECO:0007669"/>
    <property type="project" value="UniProtKB-SubCell"/>
</dbReference>
<evidence type="ECO:0000256" key="7">
    <source>
        <dbReference type="SAM" id="Phobius"/>
    </source>
</evidence>
<feature type="transmembrane region" description="Helical" evidence="7">
    <location>
        <begin position="35"/>
        <end position="53"/>
    </location>
</feature>
<reference evidence="9" key="1">
    <citation type="submission" date="2016-01" db="EMBL/GenBank/DDBJ databases">
        <title>Complete genome sequence of Microbulbifer sp. CCB-MM1, a halophile isolated from Matang Mangrove Forest, Perak.</title>
        <authorList>
            <person name="Moh T.H."/>
            <person name="Dinesh B."/>
            <person name="Lau N.-S."/>
            <person name="Go F."/>
            <person name="Alexander Chong S.-C."/>
        </authorList>
    </citation>
    <scope>NUCLEOTIDE SEQUENCE [LARGE SCALE GENOMIC DNA]</scope>
    <source>
        <strain evidence="9">CCB-MM1</strain>
    </source>
</reference>
<proteinExistence type="inferred from homology"/>
<evidence type="ECO:0000256" key="5">
    <source>
        <dbReference type="ARBA" id="ARBA00022989"/>
    </source>
</evidence>
<dbReference type="EMBL" id="CP014143">
    <property type="protein sequence ID" value="AOS97900.1"/>
    <property type="molecule type" value="Genomic_DNA"/>
</dbReference>
<dbReference type="PATRIC" id="fig|1769779.3.peg.2493"/>
<dbReference type="Proteomes" id="UP000095672">
    <property type="component" value="Chromosome"/>
</dbReference>
<dbReference type="PANTHER" id="PTHR34584:SF1">
    <property type="entry name" value="NA(+)_H(+) ANTIPORTER SUBUNIT E1"/>
    <property type="match status" value="1"/>
</dbReference>
<evidence type="ECO:0000256" key="2">
    <source>
        <dbReference type="ARBA" id="ARBA00006228"/>
    </source>
</evidence>
<keyword evidence="3" id="KW-1003">Cell membrane</keyword>
<dbReference type="RefSeq" id="WP_226999784.1">
    <property type="nucleotide sequence ID" value="NZ_CP014143.1"/>
</dbReference>
<keyword evidence="4 7" id="KW-0812">Transmembrane</keyword>
<name>A0A1C9W9S3_9GAMM</name>
<accession>A0A1C9W9S3</accession>
<sequence>MSTEKTSSMGKPDLRYSLYLAVVLGLIWLGNSGHYSGLLLSFGAVSILLVVWISRRMQVVDGESQPFHLSFRLLTYYIWLFRKIVESNIKVAACAWRGQAAISPVSARVPCKLQSDLSRVIYANSITLTPGTVTVSLDEGELLVHSLTESGLAELRTGEMEGRVARLEQE</sequence>
<dbReference type="PANTHER" id="PTHR34584">
    <property type="entry name" value="NA(+)/H(+) ANTIPORTER SUBUNIT E1"/>
    <property type="match status" value="1"/>
</dbReference>
<organism evidence="8 9">
    <name type="scientific">Microbulbifer aggregans</name>
    <dbReference type="NCBI Taxonomy" id="1769779"/>
    <lineage>
        <taxon>Bacteria</taxon>
        <taxon>Pseudomonadati</taxon>
        <taxon>Pseudomonadota</taxon>
        <taxon>Gammaproteobacteria</taxon>
        <taxon>Cellvibrionales</taxon>
        <taxon>Microbulbiferaceae</taxon>
        <taxon>Microbulbifer</taxon>
    </lineage>
</organism>
<dbReference type="Pfam" id="PF01899">
    <property type="entry name" value="MNHE"/>
    <property type="match status" value="1"/>
</dbReference>
<keyword evidence="5 7" id="KW-1133">Transmembrane helix</keyword>
<feature type="transmembrane region" description="Helical" evidence="7">
    <location>
        <begin position="12"/>
        <end position="29"/>
    </location>
</feature>
<keyword evidence="6 7" id="KW-0472">Membrane</keyword>
<comment type="subcellular location">
    <subcellularLocation>
        <location evidence="1">Cell membrane</location>
        <topology evidence="1">Multi-pass membrane protein</topology>
    </subcellularLocation>
</comment>
<evidence type="ECO:0000256" key="1">
    <source>
        <dbReference type="ARBA" id="ARBA00004651"/>
    </source>
</evidence>
<comment type="similarity">
    <text evidence="2">Belongs to the CPA3 antiporters (TC 2.A.63) subunit E family.</text>
</comment>
<gene>
    <name evidence="8" type="primary">mrpE_2</name>
    <name evidence="8" type="ORF">AUP74_02503</name>
</gene>
<evidence type="ECO:0000256" key="3">
    <source>
        <dbReference type="ARBA" id="ARBA00022475"/>
    </source>
</evidence>
<dbReference type="KEGG" id="micc:AUP74_02503"/>
<evidence type="ECO:0000313" key="8">
    <source>
        <dbReference type="EMBL" id="AOS97900.1"/>
    </source>
</evidence>
<evidence type="ECO:0000256" key="6">
    <source>
        <dbReference type="ARBA" id="ARBA00023136"/>
    </source>
</evidence>
<keyword evidence="9" id="KW-1185">Reference proteome</keyword>
<protein>
    <submittedName>
        <fullName evidence="8">Na(+)/H(+) antiporter subunit E</fullName>
    </submittedName>
</protein>
<evidence type="ECO:0000256" key="4">
    <source>
        <dbReference type="ARBA" id="ARBA00022692"/>
    </source>
</evidence>
<dbReference type="InterPro" id="IPR002758">
    <property type="entry name" value="Cation_antiport_E"/>
</dbReference>
<dbReference type="AlphaFoldDB" id="A0A1C9W9S3"/>